<sequence length="556" mass="62979">MGNKPNKAQKTPSRVGKQPRMAKSEMLLTPELPEADLETRRRTRTHMGSAGNSEDAPQSPQVVREKPKAPPKVGSAEKMTPRPRKTASVNEKHRPKPIAAAEAPRSPDGATNRPRAANSARKPKKREPLQEPPESSILTAQSHREKDSARGHKHHAEAKPAPQPDVTKPLIHAFCEATLNKGIAGLRQDYARVKGETIPTADKVTAFIEHQQYGRNRYRDVPCLDESRVKLRNHPAGHDYIHANYVTTPFSARRFICCQAPLPATCYDFWLLILQEEAEFVLMLCNFVEADKPKCAEYVPMDVYATLNFNDISICVLSVDIMKCEKPNLELTEKIIERQLKIKKGDVERYITHYVWESWPDHGVPSTDLSPLVLLQRVRTTTQPIVVHCSAGIGRTGSIVAIEYVLERIIFHQRCDDTADVLKSLRNQRALSIQTEMQYLYVHRILLRYYTELRYIDQTNPGLMKFLADYDHAVATDPKGKPSPVQPQEAPPQPQPQTAQQPLQSAPQTAVQQPQTQAPPPQEHVEQQPIQQEYKEKEQPPHKELEELDAINPPRW</sequence>
<dbReference type="Pfam" id="PF00102">
    <property type="entry name" value="Y_phosphatase"/>
    <property type="match status" value="1"/>
</dbReference>
<dbReference type="SMART" id="SM00194">
    <property type="entry name" value="PTPc"/>
    <property type="match status" value="1"/>
</dbReference>
<dbReference type="PROSITE" id="PS00383">
    <property type="entry name" value="TYR_PHOSPHATASE_1"/>
    <property type="match status" value="1"/>
</dbReference>
<dbReference type="SMART" id="SM00404">
    <property type="entry name" value="PTPc_motif"/>
    <property type="match status" value="1"/>
</dbReference>
<dbReference type="InterPro" id="IPR000242">
    <property type="entry name" value="PTP_cat"/>
</dbReference>
<evidence type="ECO:0000259" key="2">
    <source>
        <dbReference type="PROSITE" id="PS50055"/>
    </source>
</evidence>
<feature type="region of interest" description="Disordered" evidence="1">
    <location>
        <begin position="1"/>
        <end position="166"/>
    </location>
</feature>
<feature type="compositionally biased region" description="Low complexity" evidence="1">
    <location>
        <begin position="496"/>
        <end position="516"/>
    </location>
</feature>
<proteinExistence type="predicted"/>
<comment type="caution">
    <text evidence="4">The sequence shown here is derived from an EMBL/GenBank/DDBJ whole genome shotgun (WGS) entry which is preliminary data.</text>
</comment>
<dbReference type="EMBL" id="AZBU02000011">
    <property type="protein sequence ID" value="TKR60971.1"/>
    <property type="molecule type" value="Genomic_DNA"/>
</dbReference>
<dbReference type="InterPro" id="IPR016130">
    <property type="entry name" value="Tyr_Pase_AS"/>
</dbReference>
<name>A0A4U5LXK5_STECR</name>
<dbReference type="InterPro" id="IPR029021">
    <property type="entry name" value="Prot-tyrosine_phosphatase-like"/>
</dbReference>
<evidence type="ECO:0000256" key="1">
    <source>
        <dbReference type="SAM" id="MobiDB-lite"/>
    </source>
</evidence>
<dbReference type="PANTHER" id="PTHR46163">
    <property type="entry name" value="TYROSINE-PROTEIN PHOSPHATASE-RELATED"/>
    <property type="match status" value="1"/>
</dbReference>
<dbReference type="InterPro" id="IPR003595">
    <property type="entry name" value="Tyr_Pase_cat"/>
</dbReference>
<dbReference type="InterPro" id="IPR052782">
    <property type="entry name" value="Oocyte-zygote_transition_reg"/>
</dbReference>
<dbReference type="PANTHER" id="PTHR46163:SF5">
    <property type="entry name" value="TYROSINE-PROTEIN PHOSPHATASE"/>
    <property type="match status" value="1"/>
</dbReference>
<dbReference type="CDD" id="cd00047">
    <property type="entry name" value="PTPc"/>
    <property type="match status" value="1"/>
</dbReference>
<dbReference type="Proteomes" id="UP000298663">
    <property type="component" value="Unassembled WGS sequence"/>
</dbReference>
<feature type="domain" description="Tyrosine-protein phosphatase" evidence="2">
    <location>
        <begin position="186"/>
        <end position="449"/>
    </location>
</feature>
<reference evidence="4 5" key="1">
    <citation type="journal article" date="2015" name="Genome Biol.">
        <title>Comparative genomics of Steinernema reveals deeply conserved gene regulatory networks.</title>
        <authorList>
            <person name="Dillman A.R."/>
            <person name="Macchietto M."/>
            <person name="Porter C.F."/>
            <person name="Rogers A."/>
            <person name="Williams B."/>
            <person name="Antoshechkin I."/>
            <person name="Lee M.M."/>
            <person name="Goodwin Z."/>
            <person name="Lu X."/>
            <person name="Lewis E.E."/>
            <person name="Goodrich-Blair H."/>
            <person name="Stock S.P."/>
            <person name="Adams B.J."/>
            <person name="Sternberg P.W."/>
            <person name="Mortazavi A."/>
        </authorList>
    </citation>
    <scope>NUCLEOTIDE SEQUENCE [LARGE SCALE GENOMIC DNA]</scope>
    <source>
        <strain evidence="4 5">ALL</strain>
    </source>
</reference>
<dbReference type="AlphaFoldDB" id="A0A4U5LXK5"/>
<evidence type="ECO:0000259" key="3">
    <source>
        <dbReference type="PROSITE" id="PS50056"/>
    </source>
</evidence>
<feature type="compositionally biased region" description="Polar residues" evidence="1">
    <location>
        <begin position="1"/>
        <end position="12"/>
    </location>
</feature>
<dbReference type="STRING" id="34508.A0A4U5LXK5"/>
<feature type="compositionally biased region" description="Polar residues" evidence="1">
    <location>
        <begin position="50"/>
        <end position="61"/>
    </location>
</feature>
<feature type="region of interest" description="Disordered" evidence="1">
    <location>
        <begin position="475"/>
        <end position="556"/>
    </location>
</feature>
<dbReference type="OrthoDB" id="10253954at2759"/>
<accession>A0A4U5LXK5</accession>
<feature type="compositionally biased region" description="Basic and acidic residues" evidence="1">
    <location>
        <begin position="533"/>
        <end position="545"/>
    </location>
</feature>
<organism evidence="4 5">
    <name type="scientific">Steinernema carpocapsae</name>
    <name type="common">Entomopathogenic nematode</name>
    <dbReference type="NCBI Taxonomy" id="34508"/>
    <lineage>
        <taxon>Eukaryota</taxon>
        <taxon>Metazoa</taxon>
        <taxon>Ecdysozoa</taxon>
        <taxon>Nematoda</taxon>
        <taxon>Chromadorea</taxon>
        <taxon>Rhabditida</taxon>
        <taxon>Tylenchina</taxon>
        <taxon>Panagrolaimomorpha</taxon>
        <taxon>Strongyloidoidea</taxon>
        <taxon>Steinernematidae</taxon>
        <taxon>Steinernema</taxon>
    </lineage>
</organism>
<feature type="domain" description="Tyrosine specific protein phosphatases" evidence="3">
    <location>
        <begin position="384"/>
        <end position="440"/>
    </location>
</feature>
<evidence type="ECO:0008006" key="6">
    <source>
        <dbReference type="Google" id="ProtNLM"/>
    </source>
</evidence>
<evidence type="ECO:0000313" key="4">
    <source>
        <dbReference type="EMBL" id="TKR60971.1"/>
    </source>
</evidence>
<dbReference type="PROSITE" id="PS50056">
    <property type="entry name" value="TYR_PHOSPHATASE_2"/>
    <property type="match status" value="1"/>
</dbReference>
<reference evidence="4 5" key="2">
    <citation type="journal article" date="2019" name="G3 (Bethesda)">
        <title>Hybrid Assembly of the Genome of the Entomopathogenic Nematode Steinernema carpocapsae Identifies the X-Chromosome.</title>
        <authorList>
            <person name="Serra L."/>
            <person name="Macchietto M."/>
            <person name="Macias-Munoz A."/>
            <person name="McGill C.J."/>
            <person name="Rodriguez I.M."/>
            <person name="Rodriguez B."/>
            <person name="Murad R."/>
            <person name="Mortazavi A."/>
        </authorList>
    </citation>
    <scope>NUCLEOTIDE SEQUENCE [LARGE SCALE GENOMIC DNA]</scope>
    <source>
        <strain evidence="4 5">ALL</strain>
    </source>
</reference>
<dbReference type="SUPFAM" id="SSF52799">
    <property type="entry name" value="(Phosphotyrosine protein) phosphatases II"/>
    <property type="match status" value="1"/>
</dbReference>
<dbReference type="PROSITE" id="PS50055">
    <property type="entry name" value="TYR_PHOSPHATASE_PTP"/>
    <property type="match status" value="1"/>
</dbReference>
<evidence type="ECO:0000313" key="5">
    <source>
        <dbReference type="Proteomes" id="UP000298663"/>
    </source>
</evidence>
<dbReference type="Gene3D" id="3.90.190.10">
    <property type="entry name" value="Protein tyrosine phosphatase superfamily"/>
    <property type="match status" value="1"/>
</dbReference>
<protein>
    <recommendedName>
        <fullName evidence="6">Tyrosine-protein phosphatase domain-containing protein</fullName>
    </recommendedName>
</protein>
<gene>
    <name evidence="4" type="ORF">L596_028147</name>
</gene>
<dbReference type="PRINTS" id="PR00700">
    <property type="entry name" value="PRTYPHPHTASE"/>
</dbReference>
<dbReference type="InterPro" id="IPR000387">
    <property type="entry name" value="Tyr_Pase_dom"/>
</dbReference>
<keyword evidence="5" id="KW-1185">Reference proteome</keyword>
<dbReference type="GO" id="GO:0004725">
    <property type="term" value="F:protein tyrosine phosphatase activity"/>
    <property type="evidence" value="ECO:0007669"/>
    <property type="project" value="InterPro"/>
</dbReference>